<dbReference type="Gene3D" id="3.50.50.60">
    <property type="entry name" value="FAD/NAD(P)-binding domain"/>
    <property type="match status" value="1"/>
</dbReference>
<dbReference type="Gene3D" id="1.10.1060.10">
    <property type="entry name" value="Alpha-helical ferredoxin"/>
    <property type="match status" value="1"/>
</dbReference>
<dbReference type="PANTHER" id="PTHR43100">
    <property type="entry name" value="GLUTAMATE SYNTHASE [NADPH] SMALL CHAIN"/>
    <property type="match status" value="1"/>
</dbReference>
<reference evidence="3 4" key="1">
    <citation type="journal article" date="2019" name="Emerg. Microbes Infect.">
        <title>Comprehensive subspecies identification of 175 nontuberculous mycobacteria species based on 7547 genomic profiles.</title>
        <authorList>
            <person name="Matsumoto Y."/>
            <person name="Kinjo T."/>
            <person name="Motooka D."/>
            <person name="Nabeya D."/>
            <person name="Jung N."/>
            <person name="Uechi K."/>
            <person name="Horii T."/>
            <person name="Iida T."/>
            <person name="Fujita J."/>
            <person name="Nakamura S."/>
        </authorList>
    </citation>
    <scope>NUCLEOTIDE SEQUENCE [LARGE SCALE GENOMIC DNA]</scope>
    <source>
        <strain evidence="3 4">JCM 17322</strain>
    </source>
</reference>
<feature type="region of interest" description="Disordered" evidence="1">
    <location>
        <begin position="145"/>
        <end position="214"/>
    </location>
</feature>
<dbReference type="InterPro" id="IPR051394">
    <property type="entry name" value="Glutamate_Synthase"/>
</dbReference>
<dbReference type="InterPro" id="IPR028261">
    <property type="entry name" value="DPD_II"/>
</dbReference>
<dbReference type="EMBL" id="BLKW01000001">
    <property type="protein sequence ID" value="GFG72637.1"/>
    <property type="molecule type" value="Genomic_DNA"/>
</dbReference>
<dbReference type="SUPFAM" id="SSF46548">
    <property type="entry name" value="alpha-helical ferredoxin"/>
    <property type="match status" value="1"/>
</dbReference>
<evidence type="ECO:0000313" key="4">
    <source>
        <dbReference type="Proteomes" id="UP000465361"/>
    </source>
</evidence>
<dbReference type="GO" id="GO:0016491">
    <property type="term" value="F:oxidoreductase activity"/>
    <property type="evidence" value="ECO:0007669"/>
    <property type="project" value="InterPro"/>
</dbReference>
<name>A0A7I9XTN7_9MYCO</name>
<dbReference type="InterPro" id="IPR036188">
    <property type="entry name" value="FAD/NAD-bd_sf"/>
</dbReference>
<dbReference type="PROSITE" id="PS51379">
    <property type="entry name" value="4FE4S_FER_2"/>
    <property type="match status" value="1"/>
</dbReference>
<dbReference type="AlphaFoldDB" id="A0A7I9XTN7"/>
<dbReference type="GO" id="GO:0051536">
    <property type="term" value="F:iron-sulfur cluster binding"/>
    <property type="evidence" value="ECO:0007669"/>
    <property type="project" value="InterPro"/>
</dbReference>
<proteinExistence type="predicted"/>
<dbReference type="PRINTS" id="PR00419">
    <property type="entry name" value="ADXRDTASE"/>
</dbReference>
<gene>
    <name evidence="3" type="ORF">MBOT_00020</name>
</gene>
<dbReference type="InterPro" id="IPR023753">
    <property type="entry name" value="FAD/NAD-binding_dom"/>
</dbReference>
<dbReference type="Pfam" id="PF14691">
    <property type="entry name" value="Fer4_20"/>
    <property type="match status" value="1"/>
</dbReference>
<sequence>MADPTGFLKYTHRELPKRRPVELRVRDWNEVYEDFDERIVRRQATRCMDCGIPFCHNGCPLGNLIPEWNDLVRRGRWRDAIERLHATNNFPDFTGRLCPAPCEPACVLGINQDPVTIKQIELEIIDRAFEEGWVRPLPPDRLTGKTVAVVGSGPAGLPPLSNPCRSQRDRLRARRPHRRPAALRDSRIQDGKASPQPPAGTDATGGHRISHQRQRRVDIAADQLRAEFDAVVLAGGATAWRELPIPGRELDGIHQAMEYLPWANRVQEGDDVLGPDGQPPITAKGKRVVIIGGGDTGADCLGTVHRQGAISVHQFEIMPRPPDTRAESTRGQPIP</sequence>
<comment type="caution">
    <text evidence="3">The sequence shown here is derived from an EMBL/GenBank/DDBJ whole genome shotgun (WGS) entry which is preliminary data.</text>
</comment>
<evidence type="ECO:0000259" key="2">
    <source>
        <dbReference type="PROSITE" id="PS51379"/>
    </source>
</evidence>
<accession>A0A7I9XTN7</accession>
<dbReference type="PANTHER" id="PTHR43100:SF1">
    <property type="entry name" value="GLUTAMATE SYNTHASE [NADPH] SMALL CHAIN"/>
    <property type="match status" value="1"/>
</dbReference>
<evidence type="ECO:0000256" key="1">
    <source>
        <dbReference type="SAM" id="MobiDB-lite"/>
    </source>
</evidence>
<feature type="compositionally biased region" description="Basic residues" evidence="1">
    <location>
        <begin position="171"/>
        <end position="181"/>
    </location>
</feature>
<dbReference type="Proteomes" id="UP000465361">
    <property type="component" value="Unassembled WGS sequence"/>
</dbReference>
<protein>
    <recommendedName>
        <fullName evidence="2">4Fe-4S ferredoxin-type domain-containing protein</fullName>
    </recommendedName>
</protein>
<keyword evidence="4" id="KW-1185">Reference proteome</keyword>
<dbReference type="InterPro" id="IPR017896">
    <property type="entry name" value="4Fe4S_Fe-S-bd"/>
</dbReference>
<feature type="domain" description="4Fe-4S ferredoxin-type" evidence="2">
    <location>
        <begin position="38"/>
        <end position="69"/>
    </location>
</feature>
<dbReference type="Pfam" id="PF07992">
    <property type="entry name" value="Pyr_redox_2"/>
    <property type="match status" value="1"/>
</dbReference>
<dbReference type="InterPro" id="IPR009051">
    <property type="entry name" value="Helical_ferredxn"/>
</dbReference>
<organism evidence="3 4">
    <name type="scientific">Mycobacterium botniense</name>
    <dbReference type="NCBI Taxonomy" id="84962"/>
    <lineage>
        <taxon>Bacteria</taxon>
        <taxon>Bacillati</taxon>
        <taxon>Actinomycetota</taxon>
        <taxon>Actinomycetes</taxon>
        <taxon>Mycobacteriales</taxon>
        <taxon>Mycobacteriaceae</taxon>
        <taxon>Mycobacterium</taxon>
    </lineage>
</organism>
<dbReference type="SUPFAM" id="SSF51971">
    <property type="entry name" value="Nucleotide-binding domain"/>
    <property type="match status" value="1"/>
</dbReference>
<evidence type="ECO:0000313" key="3">
    <source>
        <dbReference type="EMBL" id="GFG72637.1"/>
    </source>
</evidence>
<dbReference type="FunFam" id="1.10.1060.10:FF:000004">
    <property type="entry name" value="Glutamate synthase, small subunit"/>
    <property type="match status" value="1"/>
</dbReference>